<accession>A0A4Y7PXL1</accession>
<dbReference type="EMBL" id="ML170194">
    <property type="protein sequence ID" value="TDL19748.1"/>
    <property type="molecule type" value="Genomic_DNA"/>
</dbReference>
<dbReference type="Proteomes" id="UP000294933">
    <property type="component" value="Unassembled WGS sequence"/>
</dbReference>
<reference evidence="3 4" key="1">
    <citation type="submission" date="2018-06" db="EMBL/GenBank/DDBJ databases">
        <title>A transcriptomic atlas of mushroom development highlights an independent origin of complex multicellularity.</title>
        <authorList>
            <consortium name="DOE Joint Genome Institute"/>
            <person name="Krizsan K."/>
            <person name="Almasi E."/>
            <person name="Merenyi Z."/>
            <person name="Sahu N."/>
            <person name="Viragh M."/>
            <person name="Koszo T."/>
            <person name="Mondo S."/>
            <person name="Kiss B."/>
            <person name="Balint B."/>
            <person name="Kues U."/>
            <person name="Barry K."/>
            <person name="Hegedus J.C."/>
            <person name="Henrissat B."/>
            <person name="Johnson J."/>
            <person name="Lipzen A."/>
            <person name="Ohm R."/>
            <person name="Nagy I."/>
            <person name="Pangilinan J."/>
            <person name="Yan J."/>
            <person name="Xiong Y."/>
            <person name="Grigoriev I.V."/>
            <person name="Hibbett D.S."/>
            <person name="Nagy L.G."/>
        </authorList>
    </citation>
    <scope>NUCLEOTIDE SEQUENCE [LARGE SCALE GENOMIC DNA]</scope>
    <source>
        <strain evidence="3 4">SZMC22713</strain>
    </source>
</reference>
<dbReference type="AlphaFoldDB" id="A0A4Y7PXL1"/>
<evidence type="ECO:0000313" key="3">
    <source>
        <dbReference type="EMBL" id="TDL19748.1"/>
    </source>
</evidence>
<feature type="compositionally biased region" description="Polar residues" evidence="1">
    <location>
        <begin position="112"/>
        <end position="121"/>
    </location>
</feature>
<keyword evidence="2" id="KW-0472">Membrane</keyword>
<protein>
    <submittedName>
        <fullName evidence="3">Uncharacterized protein</fullName>
    </submittedName>
</protein>
<sequence>MDTKDRWSGAKANVYAVLLASCVTLAFIGGMIFLARKRGQSLNPSRRQRGHVPDLPFIQRAVDYFLMRTRLGTNLPTTRPSSWSSQLPVRGSQIVSPSATPVYRPQHRATDSDSNVPQQPLSPLHDRT</sequence>
<proteinExistence type="predicted"/>
<evidence type="ECO:0000256" key="2">
    <source>
        <dbReference type="SAM" id="Phobius"/>
    </source>
</evidence>
<evidence type="ECO:0000313" key="4">
    <source>
        <dbReference type="Proteomes" id="UP000294933"/>
    </source>
</evidence>
<dbReference type="PROSITE" id="PS51257">
    <property type="entry name" value="PROKAR_LIPOPROTEIN"/>
    <property type="match status" value="1"/>
</dbReference>
<name>A0A4Y7PXL1_9AGAM</name>
<evidence type="ECO:0000256" key="1">
    <source>
        <dbReference type="SAM" id="MobiDB-lite"/>
    </source>
</evidence>
<gene>
    <name evidence="3" type="ORF">BD410DRAFT_791907</name>
</gene>
<keyword evidence="2" id="KW-0812">Transmembrane</keyword>
<feature type="compositionally biased region" description="Polar residues" evidence="1">
    <location>
        <begin position="73"/>
        <end position="99"/>
    </location>
</feature>
<feature type="transmembrane region" description="Helical" evidence="2">
    <location>
        <begin position="12"/>
        <end position="35"/>
    </location>
</feature>
<feature type="region of interest" description="Disordered" evidence="1">
    <location>
        <begin position="73"/>
        <end position="128"/>
    </location>
</feature>
<keyword evidence="4" id="KW-1185">Reference proteome</keyword>
<organism evidence="3 4">
    <name type="scientific">Rickenella mellea</name>
    <dbReference type="NCBI Taxonomy" id="50990"/>
    <lineage>
        <taxon>Eukaryota</taxon>
        <taxon>Fungi</taxon>
        <taxon>Dikarya</taxon>
        <taxon>Basidiomycota</taxon>
        <taxon>Agaricomycotina</taxon>
        <taxon>Agaricomycetes</taxon>
        <taxon>Hymenochaetales</taxon>
        <taxon>Rickenellaceae</taxon>
        <taxon>Rickenella</taxon>
    </lineage>
</organism>
<dbReference type="VEuPathDB" id="FungiDB:BD410DRAFT_791907"/>
<keyword evidence="2" id="KW-1133">Transmembrane helix</keyword>